<feature type="transmembrane region" description="Helical" evidence="6">
    <location>
        <begin position="111"/>
        <end position="128"/>
    </location>
</feature>
<name>A0AAE3VMG9_9HYPH</name>
<dbReference type="RefSeq" id="WP_306884233.1">
    <property type="nucleotide sequence ID" value="NZ_JAUSUL010000001.1"/>
</dbReference>
<dbReference type="PANTHER" id="PTHR30482:SF10">
    <property type="entry name" value="HIGH-AFFINITY BRANCHED-CHAIN AMINO ACID TRANSPORT PROTEIN BRAE"/>
    <property type="match status" value="1"/>
</dbReference>
<keyword evidence="2" id="KW-1003">Cell membrane</keyword>
<evidence type="ECO:0000256" key="6">
    <source>
        <dbReference type="SAM" id="Phobius"/>
    </source>
</evidence>
<evidence type="ECO:0000256" key="3">
    <source>
        <dbReference type="ARBA" id="ARBA00022692"/>
    </source>
</evidence>
<organism evidence="7 8">
    <name type="scientific">Amorphus orientalis</name>
    <dbReference type="NCBI Taxonomy" id="649198"/>
    <lineage>
        <taxon>Bacteria</taxon>
        <taxon>Pseudomonadati</taxon>
        <taxon>Pseudomonadota</taxon>
        <taxon>Alphaproteobacteria</taxon>
        <taxon>Hyphomicrobiales</taxon>
        <taxon>Amorphaceae</taxon>
        <taxon>Amorphus</taxon>
    </lineage>
</organism>
<evidence type="ECO:0000256" key="2">
    <source>
        <dbReference type="ARBA" id="ARBA00022475"/>
    </source>
</evidence>
<proteinExistence type="predicted"/>
<dbReference type="EMBL" id="JAUSUL010000001">
    <property type="protein sequence ID" value="MDQ0314455.1"/>
    <property type="molecule type" value="Genomic_DNA"/>
</dbReference>
<feature type="transmembrane region" description="Helical" evidence="6">
    <location>
        <begin position="80"/>
        <end position="104"/>
    </location>
</feature>
<dbReference type="AlphaFoldDB" id="A0AAE3VMG9"/>
<reference evidence="7" key="1">
    <citation type="submission" date="2023-07" db="EMBL/GenBank/DDBJ databases">
        <title>Genomic Encyclopedia of Type Strains, Phase IV (KMG-IV): sequencing the most valuable type-strain genomes for metagenomic binning, comparative biology and taxonomic classification.</title>
        <authorList>
            <person name="Goeker M."/>
        </authorList>
    </citation>
    <scope>NUCLEOTIDE SEQUENCE</scope>
    <source>
        <strain evidence="7">DSM 21202</strain>
    </source>
</reference>
<keyword evidence="3 6" id="KW-0812">Transmembrane</keyword>
<dbReference type="GO" id="GO:0015658">
    <property type="term" value="F:branched-chain amino acid transmembrane transporter activity"/>
    <property type="evidence" value="ECO:0007669"/>
    <property type="project" value="InterPro"/>
</dbReference>
<feature type="transmembrane region" description="Helical" evidence="6">
    <location>
        <begin position="284"/>
        <end position="306"/>
    </location>
</feature>
<dbReference type="InterPro" id="IPR043428">
    <property type="entry name" value="LivM-like"/>
</dbReference>
<feature type="transmembrane region" description="Helical" evidence="6">
    <location>
        <begin position="250"/>
        <end position="272"/>
    </location>
</feature>
<dbReference type="PANTHER" id="PTHR30482">
    <property type="entry name" value="HIGH-AFFINITY BRANCHED-CHAIN AMINO ACID TRANSPORT SYSTEM PERMEASE"/>
    <property type="match status" value="1"/>
</dbReference>
<protein>
    <submittedName>
        <fullName evidence="7">Branched-chain amino acid transport system permease protein</fullName>
    </submittedName>
</protein>
<evidence type="ECO:0000313" key="7">
    <source>
        <dbReference type="EMBL" id="MDQ0314455.1"/>
    </source>
</evidence>
<keyword evidence="5 6" id="KW-0472">Membrane</keyword>
<keyword evidence="4 6" id="KW-1133">Transmembrane helix</keyword>
<dbReference type="Pfam" id="PF02653">
    <property type="entry name" value="BPD_transp_2"/>
    <property type="match status" value="1"/>
</dbReference>
<feature type="transmembrane region" description="Helical" evidence="6">
    <location>
        <begin position="211"/>
        <end position="230"/>
    </location>
</feature>
<gene>
    <name evidence="7" type="ORF">J2S73_000892</name>
</gene>
<feature type="transmembrane region" description="Helical" evidence="6">
    <location>
        <begin position="161"/>
        <end position="181"/>
    </location>
</feature>
<evidence type="ECO:0000256" key="5">
    <source>
        <dbReference type="ARBA" id="ARBA00023136"/>
    </source>
</evidence>
<feature type="transmembrane region" description="Helical" evidence="6">
    <location>
        <begin position="54"/>
        <end position="74"/>
    </location>
</feature>
<comment type="caution">
    <text evidence="7">The sequence shown here is derived from an EMBL/GenBank/DDBJ whole genome shotgun (WGS) entry which is preliminary data.</text>
</comment>
<evidence type="ECO:0000313" key="8">
    <source>
        <dbReference type="Proteomes" id="UP001229244"/>
    </source>
</evidence>
<accession>A0AAE3VMG9</accession>
<evidence type="ECO:0000256" key="1">
    <source>
        <dbReference type="ARBA" id="ARBA00004651"/>
    </source>
</evidence>
<evidence type="ECO:0000256" key="4">
    <source>
        <dbReference type="ARBA" id="ARBA00022989"/>
    </source>
</evidence>
<comment type="subcellular location">
    <subcellularLocation>
        <location evidence="1">Cell membrane</location>
        <topology evidence="1">Multi-pass membrane protein</topology>
    </subcellularLocation>
</comment>
<keyword evidence="8" id="KW-1185">Reference proteome</keyword>
<dbReference type="Proteomes" id="UP001229244">
    <property type="component" value="Unassembled WGS sequence"/>
</dbReference>
<dbReference type="InterPro" id="IPR001851">
    <property type="entry name" value="ABC_transp_permease"/>
</dbReference>
<dbReference type="GO" id="GO:0005886">
    <property type="term" value="C:plasma membrane"/>
    <property type="evidence" value="ECO:0007669"/>
    <property type="project" value="UniProtKB-SubCell"/>
</dbReference>
<sequence length="333" mass="35469">MTRTLPLAASAAALLVFGFAPLALSPYWLSLLTIIFFYVCVGQAWNLMMGYTGILSLGNSLFLGLGGYVTAVLASRYGVVPWIGLPLGALVGAAMGVVIAWLGFRFSVRGVYFALLTIAFAEFFRLLFDNWDYVGGAGGVFLPSLGPDESILLHLRGSGLLFYYAFLVLAAAVTAISALLVNGRHGFFWRAIREDEEAARALGVRARSMKILVVAISGAMTAVAGGLFGLMNGSLFPDSMLGMGMSIEIIIAPIIGGLGTLVGPIVGAFFVVPVTEIANDVGQHVGIFGLNTFVYGVMVFLVIVFLPEGIWPRLRRLATRRQRPDETDGGSDA</sequence>
<dbReference type="CDD" id="cd06581">
    <property type="entry name" value="TM_PBP1_LivM_like"/>
    <property type="match status" value="1"/>
</dbReference>